<gene>
    <name evidence="7" type="ORF">PENNAL_c0001G02849</name>
</gene>
<reference evidence="8" key="1">
    <citation type="journal article" date="2017" name="Nat. Microbiol.">
        <title>Global analysis of biosynthetic gene clusters reveals vast potential of secondary metabolite production in Penicillium species.</title>
        <authorList>
            <person name="Nielsen J.C."/>
            <person name="Grijseels S."/>
            <person name="Prigent S."/>
            <person name="Ji B."/>
            <person name="Dainat J."/>
            <person name="Nielsen K.F."/>
            <person name="Frisvad J.C."/>
            <person name="Workman M."/>
            <person name="Nielsen J."/>
        </authorList>
    </citation>
    <scope>NUCLEOTIDE SEQUENCE [LARGE SCALE GENOMIC DNA]</scope>
    <source>
        <strain evidence="8">IBT 13039</strain>
    </source>
</reference>
<accession>A0A1V6Z974</accession>
<dbReference type="SUPFAM" id="SSF56176">
    <property type="entry name" value="FAD-binding/transporter-associated domain-like"/>
    <property type="match status" value="1"/>
</dbReference>
<protein>
    <recommendedName>
        <fullName evidence="6">FAD-binding PCMH-type domain-containing protein</fullName>
    </recommendedName>
</protein>
<dbReference type="GO" id="GO:0016491">
    <property type="term" value="F:oxidoreductase activity"/>
    <property type="evidence" value="ECO:0007669"/>
    <property type="project" value="UniProtKB-KW"/>
</dbReference>
<feature type="domain" description="FAD-binding PCMH-type" evidence="6">
    <location>
        <begin position="1"/>
        <end position="71"/>
    </location>
</feature>
<dbReference type="Gene3D" id="3.40.462.20">
    <property type="match status" value="1"/>
</dbReference>
<evidence type="ECO:0000256" key="1">
    <source>
        <dbReference type="ARBA" id="ARBA00005466"/>
    </source>
</evidence>
<evidence type="ECO:0000256" key="4">
    <source>
        <dbReference type="ARBA" id="ARBA00022827"/>
    </source>
</evidence>
<dbReference type="PANTHER" id="PTHR42973:SF32">
    <property type="entry name" value="FAD-LINKED OXIDOREDUCTASE AFOF"/>
    <property type="match status" value="1"/>
</dbReference>
<dbReference type="Gene3D" id="3.30.465.10">
    <property type="match status" value="1"/>
</dbReference>
<evidence type="ECO:0000256" key="2">
    <source>
        <dbReference type="ARBA" id="ARBA00022630"/>
    </source>
</evidence>
<keyword evidence="2" id="KW-0285">Flavoprotein</keyword>
<dbReference type="InterPro" id="IPR016166">
    <property type="entry name" value="FAD-bd_PCMH"/>
</dbReference>
<sequence>MIGATIGAGVGPFQDLHGLVIDALRSVRLVTASEDIVTASEADSPDLFWAVRGAGANFGIVTSATYEIYDAPNNGNVIEADFSYPESTNASLWKLLESWDETYPNYFCCRRF</sequence>
<dbReference type="EMBL" id="MOOB01000001">
    <property type="protein sequence ID" value="OQE96245.1"/>
    <property type="molecule type" value="Genomic_DNA"/>
</dbReference>
<comment type="caution">
    <text evidence="7">The sequence shown here is derived from an EMBL/GenBank/DDBJ whole genome shotgun (WGS) entry which is preliminary data.</text>
</comment>
<name>A0A1V6Z974_PENNA</name>
<evidence type="ECO:0000313" key="7">
    <source>
        <dbReference type="EMBL" id="OQE96245.1"/>
    </source>
</evidence>
<organism evidence="7 8">
    <name type="scientific">Penicillium nalgiovense</name>
    <dbReference type="NCBI Taxonomy" id="60175"/>
    <lineage>
        <taxon>Eukaryota</taxon>
        <taxon>Fungi</taxon>
        <taxon>Dikarya</taxon>
        <taxon>Ascomycota</taxon>
        <taxon>Pezizomycotina</taxon>
        <taxon>Eurotiomycetes</taxon>
        <taxon>Eurotiomycetidae</taxon>
        <taxon>Eurotiales</taxon>
        <taxon>Aspergillaceae</taxon>
        <taxon>Penicillium</taxon>
    </lineage>
</organism>
<dbReference type="PROSITE" id="PS51387">
    <property type="entry name" value="FAD_PCMH"/>
    <property type="match status" value="1"/>
</dbReference>
<dbReference type="AlphaFoldDB" id="A0A1V6Z974"/>
<dbReference type="STRING" id="60175.A0A1V6Z974"/>
<dbReference type="GO" id="GO:0071949">
    <property type="term" value="F:FAD binding"/>
    <property type="evidence" value="ECO:0007669"/>
    <property type="project" value="InterPro"/>
</dbReference>
<dbReference type="Proteomes" id="UP000191691">
    <property type="component" value="Unassembled WGS sequence"/>
</dbReference>
<evidence type="ECO:0000256" key="5">
    <source>
        <dbReference type="ARBA" id="ARBA00023002"/>
    </source>
</evidence>
<keyword evidence="8" id="KW-1185">Reference proteome</keyword>
<proteinExistence type="inferred from homology"/>
<keyword evidence="4" id="KW-0274">FAD</keyword>
<dbReference type="InterPro" id="IPR016169">
    <property type="entry name" value="FAD-bd_PCMH_sub2"/>
</dbReference>
<dbReference type="InterPro" id="IPR036318">
    <property type="entry name" value="FAD-bd_PCMH-like_sf"/>
</dbReference>
<evidence type="ECO:0000256" key="3">
    <source>
        <dbReference type="ARBA" id="ARBA00022729"/>
    </source>
</evidence>
<keyword evidence="5" id="KW-0560">Oxidoreductase</keyword>
<dbReference type="PANTHER" id="PTHR42973">
    <property type="entry name" value="BINDING OXIDOREDUCTASE, PUTATIVE (AFU_ORTHOLOGUE AFUA_1G17690)-RELATED"/>
    <property type="match status" value="1"/>
</dbReference>
<comment type="similarity">
    <text evidence="1">Belongs to the oxygen-dependent FAD-linked oxidoreductase family.</text>
</comment>
<keyword evidence="3" id="KW-0732">Signal</keyword>
<dbReference type="InterPro" id="IPR050416">
    <property type="entry name" value="FAD-linked_Oxidoreductase"/>
</dbReference>
<evidence type="ECO:0000259" key="6">
    <source>
        <dbReference type="PROSITE" id="PS51387"/>
    </source>
</evidence>
<evidence type="ECO:0000313" key="8">
    <source>
        <dbReference type="Proteomes" id="UP000191691"/>
    </source>
</evidence>